<dbReference type="EMBL" id="CAJMWT010002721">
    <property type="protein sequence ID" value="CAE6451778.1"/>
    <property type="molecule type" value="Genomic_DNA"/>
</dbReference>
<proteinExistence type="predicted"/>
<evidence type="ECO:0000313" key="1">
    <source>
        <dbReference type="EMBL" id="CAE6451778.1"/>
    </source>
</evidence>
<sequence length="256" mass="29592">MQKVRISHWSHTQLIEYQADNESLLNTMNDIYRFISGNYRLGDQVALHINPHIIDHDVYLDAAVILAKHMHEGTHPVDPLMNQDHASSAFFSLLKVYHEPPRRMHIHAVAVEVPRGPKTISEVNDELKSRFPPEIEQFICWTNGLDAQSCCTRFGMDGSIVSRVCVIPDRSNYGLSRWSTQHVIYYDEQWVPQWDKHNPVWTQALGPSTSESQNISHLGSTRPIGIHRHELKKYRQSPEMEWGNFVLVWKSYRGTG</sequence>
<protein>
    <submittedName>
        <fullName evidence="1">Uncharacterized protein</fullName>
    </submittedName>
</protein>
<dbReference type="Proteomes" id="UP000663843">
    <property type="component" value="Unassembled WGS sequence"/>
</dbReference>
<name>A0A8H3BBR9_9AGAM</name>
<gene>
    <name evidence="1" type="ORF">RDB_LOCUS87723</name>
</gene>
<dbReference type="AlphaFoldDB" id="A0A8H3BBR9"/>
<comment type="caution">
    <text evidence="1">The sequence shown here is derived from an EMBL/GenBank/DDBJ whole genome shotgun (WGS) entry which is preliminary data.</text>
</comment>
<reference evidence="1" key="1">
    <citation type="submission" date="2021-01" db="EMBL/GenBank/DDBJ databases">
        <authorList>
            <person name="Kaushik A."/>
        </authorList>
    </citation>
    <scope>NUCLEOTIDE SEQUENCE</scope>
    <source>
        <strain evidence="1">AG2-2IIIB</strain>
    </source>
</reference>
<organism evidence="1 2">
    <name type="scientific">Rhizoctonia solani</name>
    <dbReference type="NCBI Taxonomy" id="456999"/>
    <lineage>
        <taxon>Eukaryota</taxon>
        <taxon>Fungi</taxon>
        <taxon>Dikarya</taxon>
        <taxon>Basidiomycota</taxon>
        <taxon>Agaricomycotina</taxon>
        <taxon>Agaricomycetes</taxon>
        <taxon>Cantharellales</taxon>
        <taxon>Ceratobasidiaceae</taxon>
        <taxon>Rhizoctonia</taxon>
    </lineage>
</organism>
<evidence type="ECO:0000313" key="2">
    <source>
        <dbReference type="Proteomes" id="UP000663843"/>
    </source>
</evidence>
<accession>A0A8H3BBR9</accession>